<keyword evidence="2" id="KW-0812">Transmembrane</keyword>
<sequence>MPEPRRPEPTPADEETSPPRPPRRRRRLWSAITLGAALLTAVTATRVAVTGDDSAPADLPAGWQAWHMRSKGPSVDKEPIGPGGPFNRCIASGTSLVCAGDEVMATRFRPGRRQ</sequence>
<name>A0AAU1I128_9ACTN</name>
<keyword evidence="2" id="KW-1133">Transmembrane helix</keyword>
<reference evidence="3" key="1">
    <citation type="submission" date="2022-10" db="EMBL/GenBank/DDBJ databases">
        <title>The complete genomes of actinobacterial strains from the NBC collection.</title>
        <authorList>
            <person name="Joergensen T.S."/>
            <person name="Alvarez Arevalo M."/>
            <person name="Sterndorff E.B."/>
            <person name="Faurdal D."/>
            <person name="Vuksanovic O."/>
            <person name="Mourched A.-S."/>
            <person name="Charusanti P."/>
            <person name="Shaw S."/>
            <person name="Blin K."/>
            <person name="Weber T."/>
        </authorList>
    </citation>
    <scope>NUCLEOTIDE SEQUENCE</scope>
    <source>
        <strain evidence="3">NBC 00180</strain>
    </source>
</reference>
<proteinExistence type="predicted"/>
<organism evidence="3">
    <name type="scientific">Streptomyces sp. NBC_00180</name>
    <dbReference type="NCBI Taxonomy" id="2903632"/>
    <lineage>
        <taxon>Bacteria</taxon>
        <taxon>Bacillati</taxon>
        <taxon>Actinomycetota</taxon>
        <taxon>Actinomycetes</taxon>
        <taxon>Kitasatosporales</taxon>
        <taxon>Streptomycetaceae</taxon>
        <taxon>Streptomyces</taxon>
    </lineage>
</organism>
<feature type="region of interest" description="Disordered" evidence="1">
    <location>
        <begin position="1"/>
        <end position="25"/>
    </location>
</feature>
<accession>A0AAU1I128</accession>
<evidence type="ECO:0000256" key="2">
    <source>
        <dbReference type="SAM" id="Phobius"/>
    </source>
</evidence>
<gene>
    <name evidence="3" type="ORF">OG477_26550</name>
</gene>
<evidence type="ECO:0000256" key="1">
    <source>
        <dbReference type="SAM" id="MobiDB-lite"/>
    </source>
</evidence>
<keyword evidence="2" id="KW-0472">Membrane</keyword>
<feature type="transmembrane region" description="Helical" evidence="2">
    <location>
        <begin position="28"/>
        <end position="49"/>
    </location>
</feature>
<dbReference type="EMBL" id="CP108140">
    <property type="protein sequence ID" value="WTP88693.1"/>
    <property type="molecule type" value="Genomic_DNA"/>
</dbReference>
<evidence type="ECO:0000313" key="3">
    <source>
        <dbReference type="EMBL" id="WTP88693.1"/>
    </source>
</evidence>
<protein>
    <submittedName>
        <fullName evidence="3">Uncharacterized protein</fullName>
    </submittedName>
</protein>
<dbReference type="AlphaFoldDB" id="A0AAU1I128"/>